<keyword evidence="2 6" id="KW-0812">Transmembrane</keyword>
<keyword evidence="6" id="KW-0813">Transport</keyword>
<dbReference type="STRING" id="471853.Bcav_0481"/>
<evidence type="ECO:0000256" key="3">
    <source>
        <dbReference type="ARBA" id="ARBA00022989"/>
    </source>
</evidence>
<dbReference type="Proteomes" id="UP000007962">
    <property type="component" value="Chromosome"/>
</dbReference>
<gene>
    <name evidence="8" type="ordered locus">Bcav_0481</name>
</gene>
<dbReference type="AlphaFoldDB" id="C5BX69"/>
<keyword evidence="6" id="KW-1003">Cell membrane</keyword>
<evidence type="ECO:0000313" key="8">
    <source>
        <dbReference type="EMBL" id="ACQ78744.1"/>
    </source>
</evidence>
<keyword evidence="4 6" id="KW-0472">Membrane</keyword>
<feature type="transmembrane region" description="Helical" evidence="6">
    <location>
        <begin position="158"/>
        <end position="182"/>
    </location>
</feature>
<comment type="similarity">
    <text evidence="6">Belongs to the ABC-2 integral membrane protein family.</text>
</comment>
<dbReference type="InterPro" id="IPR000412">
    <property type="entry name" value="ABC_2_transport"/>
</dbReference>
<evidence type="ECO:0000259" key="7">
    <source>
        <dbReference type="PROSITE" id="PS51012"/>
    </source>
</evidence>
<feature type="transmembrane region" description="Helical" evidence="6">
    <location>
        <begin position="122"/>
        <end position="146"/>
    </location>
</feature>
<evidence type="ECO:0000313" key="9">
    <source>
        <dbReference type="Proteomes" id="UP000007962"/>
    </source>
</evidence>
<evidence type="ECO:0000256" key="4">
    <source>
        <dbReference type="ARBA" id="ARBA00023136"/>
    </source>
</evidence>
<dbReference type="eggNOG" id="COG0842">
    <property type="taxonomic scope" value="Bacteria"/>
</dbReference>
<sequence length="267" mass="27521">MTTTTVPAGPRSRRGGMPGLGRLVRTEAKLFVRSPGDVFFALIFPTVLLVAVGFVIPGMRETIVEPGSPYDGLQVIATYAPVALAAAAATASLMSFPVVIATYRAQGVLRRLSTTPMRPQGVLLAQVTIAIVVIAVAAALAIAAGFLAFDLPVIDNPLMLAVGVALSALACLAIGMLVAAIVPTISLANAVASLLYFPLLFLGGMWLPLPLMPDGLARVASFSPLGAGVEVMSAAWIGAPVPGAQVLVLLAYPVVLLPIAAKVFRWS</sequence>
<dbReference type="InterPro" id="IPR052902">
    <property type="entry name" value="ABC-2_transporter"/>
</dbReference>
<evidence type="ECO:0000256" key="2">
    <source>
        <dbReference type="ARBA" id="ARBA00022692"/>
    </source>
</evidence>
<evidence type="ECO:0000256" key="6">
    <source>
        <dbReference type="RuleBase" id="RU361157"/>
    </source>
</evidence>
<dbReference type="InterPro" id="IPR013525">
    <property type="entry name" value="ABC2_TM"/>
</dbReference>
<dbReference type="PANTHER" id="PTHR43027:SF2">
    <property type="entry name" value="TRANSPORT PERMEASE PROTEIN"/>
    <property type="match status" value="1"/>
</dbReference>
<dbReference type="RefSeq" id="WP_012725524.1">
    <property type="nucleotide sequence ID" value="NC_012669.1"/>
</dbReference>
<dbReference type="Pfam" id="PF01061">
    <property type="entry name" value="ABC2_membrane"/>
    <property type="match status" value="1"/>
</dbReference>
<dbReference type="PANTHER" id="PTHR43027">
    <property type="entry name" value="DOXORUBICIN RESISTANCE ABC TRANSPORTER PERMEASE PROTEIN DRRC-RELATED"/>
    <property type="match status" value="1"/>
</dbReference>
<dbReference type="PROSITE" id="PS51012">
    <property type="entry name" value="ABC_TM2"/>
    <property type="match status" value="1"/>
</dbReference>
<keyword evidence="9" id="KW-1185">Reference proteome</keyword>
<comment type="subcellular location">
    <subcellularLocation>
        <location evidence="6">Cell membrane</location>
        <topology evidence="6">Multi-pass membrane protein</topology>
    </subcellularLocation>
    <subcellularLocation>
        <location evidence="1">Membrane</location>
        <topology evidence="1">Multi-pass membrane protein</topology>
    </subcellularLocation>
</comment>
<feature type="domain" description="ABC transmembrane type-2" evidence="7">
    <location>
        <begin position="36"/>
        <end position="267"/>
    </location>
</feature>
<feature type="transmembrane region" description="Helical" evidence="6">
    <location>
        <begin position="38"/>
        <end position="56"/>
    </location>
</feature>
<dbReference type="EMBL" id="CP001618">
    <property type="protein sequence ID" value="ACQ78744.1"/>
    <property type="molecule type" value="Genomic_DNA"/>
</dbReference>
<protein>
    <recommendedName>
        <fullName evidence="6">Transport permease protein</fullName>
    </recommendedName>
</protein>
<dbReference type="PIRSF" id="PIRSF006648">
    <property type="entry name" value="DrrB"/>
    <property type="match status" value="1"/>
</dbReference>
<evidence type="ECO:0000256" key="5">
    <source>
        <dbReference type="ARBA" id="ARBA00023251"/>
    </source>
</evidence>
<dbReference type="GO" id="GO:0043190">
    <property type="term" value="C:ATP-binding cassette (ABC) transporter complex"/>
    <property type="evidence" value="ECO:0007669"/>
    <property type="project" value="InterPro"/>
</dbReference>
<reference evidence="8 9" key="1">
    <citation type="journal article" date="2009" name="Stand. Genomic Sci.">
        <title>Complete genome sequence of Beutenbergia cavernae type strain (HKI 0122).</title>
        <authorList>
            <person name="Land M."/>
            <person name="Pukall R."/>
            <person name="Abt B."/>
            <person name="Goker M."/>
            <person name="Rohde M."/>
            <person name="Glavina Del Rio T."/>
            <person name="Tice H."/>
            <person name="Copeland A."/>
            <person name="Cheng J.F."/>
            <person name="Lucas S."/>
            <person name="Chen F."/>
            <person name="Nolan M."/>
            <person name="Bruce D."/>
            <person name="Goodwin L."/>
            <person name="Pitluck S."/>
            <person name="Ivanova N."/>
            <person name="Mavromatis K."/>
            <person name="Ovchinnikova G."/>
            <person name="Pati A."/>
            <person name="Chen A."/>
            <person name="Palaniappan K."/>
            <person name="Hauser L."/>
            <person name="Chang Y.J."/>
            <person name="Jefferies C.C."/>
            <person name="Saunders E."/>
            <person name="Brettin T."/>
            <person name="Detter J.C."/>
            <person name="Han C."/>
            <person name="Chain P."/>
            <person name="Bristow J."/>
            <person name="Eisen J.A."/>
            <person name="Markowitz V."/>
            <person name="Hugenholtz P."/>
            <person name="Kyrpides N.C."/>
            <person name="Klenk H.P."/>
            <person name="Lapidus A."/>
        </authorList>
    </citation>
    <scope>NUCLEOTIDE SEQUENCE [LARGE SCALE GENOMIC DNA]</scope>
    <source>
        <strain evidence="9">ATCC BAA-8 / DSM 12333 / NBRC 16432</strain>
    </source>
</reference>
<feature type="transmembrane region" description="Helical" evidence="6">
    <location>
        <begin position="233"/>
        <end position="261"/>
    </location>
</feature>
<dbReference type="KEGG" id="bcv:Bcav_0481"/>
<proteinExistence type="inferred from homology"/>
<evidence type="ECO:0000256" key="1">
    <source>
        <dbReference type="ARBA" id="ARBA00004141"/>
    </source>
</evidence>
<dbReference type="HOGENOM" id="CLU_039483_4_1_11"/>
<keyword evidence="5" id="KW-0046">Antibiotic resistance</keyword>
<dbReference type="GO" id="GO:0046677">
    <property type="term" value="P:response to antibiotic"/>
    <property type="evidence" value="ECO:0007669"/>
    <property type="project" value="UniProtKB-KW"/>
</dbReference>
<name>C5BX69_BEUC1</name>
<feature type="transmembrane region" description="Helical" evidence="6">
    <location>
        <begin position="76"/>
        <end position="101"/>
    </location>
</feature>
<accession>C5BX69</accession>
<dbReference type="GO" id="GO:0140359">
    <property type="term" value="F:ABC-type transporter activity"/>
    <property type="evidence" value="ECO:0007669"/>
    <property type="project" value="InterPro"/>
</dbReference>
<feature type="transmembrane region" description="Helical" evidence="6">
    <location>
        <begin position="194"/>
        <end position="213"/>
    </location>
</feature>
<keyword evidence="3 6" id="KW-1133">Transmembrane helix</keyword>
<organism evidence="8 9">
    <name type="scientific">Beutenbergia cavernae (strain ATCC BAA-8 / DSM 12333 / CCUG 43141 / JCM 11478 / NBRC 16432 / NCIMB 13614 / HKI 0122)</name>
    <dbReference type="NCBI Taxonomy" id="471853"/>
    <lineage>
        <taxon>Bacteria</taxon>
        <taxon>Bacillati</taxon>
        <taxon>Actinomycetota</taxon>
        <taxon>Actinomycetes</taxon>
        <taxon>Micrococcales</taxon>
        <taxon>Beutenbergiaceae</taxon>
        <taxon>Beutenbergia</taxon>
    </lineage>
</organism>
<dbReference type="InterPro" id="IPR047817">
    <property type="entry name" value="ABC2_TM_bact-type"/>
</dbReference>
<dbReference type="OrthoDB" id="3217868at2"/>